<dbReference type="InterPro" id="IPR007791">
    <property type="entry name" value="DjlA_N"/>
</dbReference>
<dbReference type="OrthoDB" id="195780at2"/>
<dbReference type="CDD" id="cd07176">
    <property type="entry name" value="terB"/>
    <property type="match status" value="1"/>
</dbReference>
<dbReference type="Gene3D" id="1.10.3680.10">
    <property type="entry name" value="TerB-like"/>
    <property type="match status" value="1"/>
</dbReference>
<dbReference type="Pfam" id="PF05099">
    <property type="entry name" value="TerB"/>
    <property type="match status" value="1"/>
</dbReference>
<name>A0A4S5BS91_9BURK</name>
<gene>
    <name evidence="2" type="ORF">E8K88_10705</name>
</gene>
<evidence type="ECO:0000313" key="3">
    <source>
        <dbReference type="Proteomes" id="UP000306236"/>
    </source>
</evidence>
<comment type="caution">
    <text evidence="2">The sequence shown here is derived from an EMBL/GenBank/DDBJ whole genome shotgun (WGS) entry which is preliminary data.</text>
</comment>
<dbReference type="Proteomes" id="UP000306236">
    <property type="component" value="Unassembled WGS sequence"/>
</dbReference>
<sequence length="352" mass="37669">MTEQEVRAILTIALLAAYADSEKHAREREEIRRIAEGLVQNADINLPSLYQDVLLKRTNVDLAVAALQSDESRELAYEMAVCVCDADGSTSSKEQAFLENLREALGLSKSFVHDTEQQADTLVNAPLQAASMASTATAAAMPSITQVAEDSTSYANDAPHPDLSLPGTANAARASTLDTQAMDSKILRASVINGAIELLPESLSTMAIIPLQMRLVYQIGQSYGYELDRGHIRDFLATIGVGMTSQYLEQAGRKLLGGLLGKAGKGILGGLGKQAVSSGMSFASTYALGHVANQYYAGGRSISTQMLKDAYAHVLKDGRSLHSQYLPQMREQANKLNASSIMSMVSGKTSAF</sequence>
<feature type="domain" description="Co-chaperone DjlA N-terminal" evidence="1">
    <location>
        <begin position="8"/>
        <end position="110"/>
    </location>
</feature>
<proteinExistence type="predicted"/>
<dbReference type="AlphaFoldDB" id="A0A4S5BS91"/>
<protein>
    <submittedName>
        <fullName evidence="2">GTPase</fullName>
    </submittedName>
</protein>
<dbReference type="InterPro" id="IPR029024">
    <property type="entry name" value="TerB-like"/>
</dbReference>
<evidence type="ECO:0000313" key="2">
    <source>
        <dbReference type="EMBL" id="THJ32758.1"/>
    </source>
</evidence>
<reference evidence="2 3" key="1">
    <citation type="submission" date="2019-04" db="EMBL/GenBank/DDBJ databases">
        <title>Lampropedia sp YIM MLB12 draf genome.</title>
        <authorList>
            <person name="Wang Y.-X."/>
        </authorList>
    </citation>
    <scope>NUCLEOTIDE SEQUENCE [LARGE SCALE GENOMIC DNA]</scope>
    <source>
        <strain evidence="2 3">YIM MLB12</strain>
    </source>
</reference>
<dbReference type="SUPFAM" id="SSF158682">
    <property type="entry name" value="TerB-like"/>
    <property type="match status" value="1"/>
</dbReference>
<keyword evidence="3" id="KW-1185">Reference proteome</keyword>
<dbReference type="EMBL" id="SSWX01000013">
    <property type="protein sequence ID" value="THJ32758.1"/>
    <property type="molecule type" value="Genomic_DNA"/>
</dbReference>
<evidence type="ECO:0000259" key="1">
    <source>
        <dbReference type="Pfam" id="PF05099"/>
    </source>
</evidence>
<organism evidence="2 3">
    <name type="scientific">Lampropedia aestuarii</name>
    <dbReference type="NCBI Taxonomy" id="2562762"/>
    <lineage>
        <taxon>Bacteria</taxon>
        <taxon>Pseudomonadati</taxon>
        <taxon>Pseudomonadota</taxon>
        <taxon>Betaproteobacteria</taxon>
        <taxon>Burkholderiales</taxon>
        <taxon>Comamonadaceae</taxon>
        <taxon>Lampropedia</taxon>
    </lineage>
</organism>
<accession>A0A4S5BS91</accession>
<dbReference type="RefSeq" id="WP_136406668.1">
    <property type="nucleotide sequence ID" value="NZ_SSWX01000013.1"/>
</dbReference>